<dbReference type="InterPro" id="IPR018392">
    <property type="entry name" value="LysM"/>
</dbReference>
<evidence type="ECO:0000256" key="2">
    <source>
        <dbReference type="SAM" id="MobiDB-lite"/>
    </source>
</evidence>
<dbReference type="PROSITE" id="PS51782">
    <property type="entry name" value="LYSM"/>
    <property type="match status" value="1"/>
</dbReference>
<keyword evidence="5" id="KW-1185">Reference proteome</keyword>
<name>A0A2T4IHS5_9RHOO</name>
<dbReference type="InterPro" id="IPR016047">
    <property type="entry name" value="M23ase_b-sheet_dom"/>
</dbReference>
<feature type="compositionally biased region" description="Low complexity" evidence="2">
    <location>
        <begin position="135"/>
        <end position="144"/>
    </location>
</feature>
<reference evidence="4 5" key="1">
    <citation type="submission" date="2018-03" db="EMBL/GenBank/DDBJ databases">
        <authorList>
            <person name="Keele B.F."/>
        </authorList>
    </citation>
    <scope>NUCLEOTIDE SEQUENCE [LARGE SCALE GENOMIC DNA]</scope>
    <source>
        <strain evidence="4 5">D20</strain>
    </source>
</reference>
<evidence type="ECO:0000259" key="3">
    <source>
        <dbReference type="PROSITE" id="PS51782"/>
    </source>
</evidence>
<accession>A0A2T4IHS5</accession>
<dbReference type="AlphaFoldDB" id="A0A2T4IHS5"/>
<gene>
    <name evidence="4" type="ORF">C8261_04700</name>
</gene>
<feature type="region of interest" description="Disordered" evidence="2">
    <location>
        <begin position="135"/>
        <end position="158"/>
    </location>
</feature>
<proteinExistence type="inferred from homology"/>
<evidence type="ECO:0000313" key="5">
    <source>
        <dbReference type="Proteomes" id="UP000241193"/>
    </source>
</evidence>
<dbReference type="Pfam" id="PF01551">
    <property type="entry name" value="Peptidase_M23"/>
    <property type="match status" value="1"/>
</dbReference>
<dbReference type="Pfam" id="PF01476">
    <property type="entry name" value="LysM"/>
    <property type="match status" value="1"/>
</dbReference>
<dbReference type="InterPro" id="IPR050570">
    <property type="entry name" value="Cell_wall_metabolism_enzyme"/>
</dbReference>
<dbReference type="CDD" id="cd00118">
    <property type="entry name" value="LysM"/>
    <property type="match status" value="1"/>
</dbReference>
<reference evidence="4 5" key="2">
    <citation type="submission" date="2018-04" db="EMBL/GenBank/DDBJ databases">
        <title>Thauera lacus sp. nov., isolated from an saline lake in Inner Mongolia, China.</title>
        <authorList>
            <person name="Liang Q.-Y."/>
        </authorList>
    </citation>
    <scope>NUCLEOTIDE SEQUENCE [LARGE SCALE GENOMIC DNA]</scope>
    <source>
        <strain evidence="4 5">D20</strain>
    </source>
</reference>
<feature type="domain" description="LysM" evidence="3">
    <location>
        <begin position="39"/>
        <end position="83"/>
    </location>
</feature>
<dbReference type="SMART" id="SM00257">
    <property type="entry name" value="LysM"/>
    <property type="match status" value="1"/>
</dbReference>
<dbReference type="Gene3D" id="2.70.70.10">
    <property type="entry name" value="Glucose Permease (Domain IIA)"/>
    <property type="match status" value="1"/>
</dbReference>
<dbReference type="GO" id="GO:0004222">
    <property type="term" value="F:metalloendopeptidase activity"/>
    <property type="evidence" value="ECO:0007669"/>
    <property type="project" value="TreeGrafter"/>
</dbReference>
<dbReference type="InterPro" id="IPR036779">
    <property type="entry name" value="LysM_dom_sf"/>
</dbReference>
<dbReference type="EMBL" id="PZKC01000003">
    <property type="protein sequence ID" value="PTD97311.1"/>
    <property type="molecule type" value="Genomic_DNA"/>
</dbReference>
<dbReference type="OrthoDB" id="9795421at2"/>
<evidence type="ECO:0000256" key="1">
    <source>
        <dbReference type="ARBA" id="ARBA00038420"/>
    </source>
</evidence>
<dbReference type="Proteomes" id="UP000241193">
    <property type="component" value="Unassembled WGS sequence"/>
</dbReference>
<organism evidence="4 5">
    <name type="scientific">Pseudothauera lacus</name>
    <dbReference type="NCBI Taxonomy" id="2136175"/>
    <lineage>
        <taxon>Bacteria</taxon>
        <taxon>Pseudomonadati</taxon>
        <taxon>Pseudomonadota</taxon>
        <taxon>Betaproteobacteria</taxon>
        <taxon>Rhodocyclales</taxon>
        <taxon>Zoogloeaceae</taxon>
        <taxon>Pseudothauera</taxon>
    </lineage>
</organism>
<dbReference type="SUPFAM" id="SSF51261">
    <property type="entry name" value="Duplicated hybrid motif"/>
    <property type="match status" value="1"/>
</dbReference>
<dbReference type="PANTHER" id="PTHR21666">
    <property type="entry name" value="PEPTIDASE-RELATED"/>
    <property type="match status" value="1"/>
</dbReference>
<dbReference type="InterPro" id="IPR011055">
    <property type="entry name" value="Dup_hybrid_motif"/>
</dbReference>
<dbReference type="Gene3D" id="3.10.350.10">
    <property type="entry name" value="LysM domain"/>
    <property type="match status" value="1"/>
</dbReference>
<dbReference type="CDD" id="cd12797">
    <property type="entry name" value="M23_peptidase"/>
    <property type="match status" value="1"/>
</dbReference>
<sequence length="289" mass="29614">MAAAVALLSGCAAKTAAPVRDATQPPPAVPTTAAISGTVYHVVRQGDTLMALSRMYGASVADLVAWNGLSNPNQIVVGQQLRVAPPAGAVAQAMAIPDTTDLRPLAPAAVDAGPPTFDAPRGGRQPYSDQAWAALGGQAQQQAALPPPSAPATTPEAAAASGAWSWPVASGPILLGFDQPKGEDGKLTNKGIDIGGTPGTPVLAAAPGTVMYAGSGLRGFGKLVIIRHESDYQTVYAHNQQLLVKEGDTVAGGQQVAELGSTDADKPMLHFEIRRQGRPLDPLQYLPAR</sequence>
<dbReference type="PANTHER" id="PTHR21666:SF263">
    <property type="entry name" value="MUREIN HYDROLASE ACTIVATOR NLPD"/>
    <property type="match status" value="1"/>
</dbReference>
<comment type="caution">
    <text evidence="4">The sequence shown here is derived from an EMBL/GenBank/DDBJ whole genome shotgun (WGS) entry which is preliminary data.</text>
</comment>
<comment type="similarity">
    <text evidence="1">Belongs to the E.coli NlpD/Haemophilus LppB family.</text>
</comment>
<protein>
    <submittedName>
        <fullName evidence="4">Peptidase</fullName>
    </submittedName>
</protein>
<evidence type="ECO:0000313" key="4">
    <source>
        <dbReference type="EMBL" id="PTD97311.1"/>
    </source>
</evidence>